<dbReference type="InterPro" id="IPR003599">
    <property type="entry name" value="Ig_sub"/>
</dbReference>
<dbReference type="InterPro" id="IPR013783">
    <property type="entry name" value="Ig-like_fold"/>
</dbReference>
<proteinExistence type="predicted"/>
<dbReference type="PANTHER" id="PTHR11319">
    <property type="entry name" value="G PROTEIN-COUPLED RECEPTOR-RELATED"/>
    <property type="match status" value="1"/>
</dbReference>
<dbReference type="SMART" id="SM00736">
    <property type="entry name" value="CADG"/>
    <property type="match status" value="2"/>
</dbReference>
<dbReference type="STRING" id="1185876.BN8_02060"/>
<sequence>MSSAPAPLNAVRVGNAKRGERLRNGIRVSALGVRSGLPAQTGNYSAANGFTGRGATHNQTATPTDCGDVVYVTESGAGLQNGSSWANAFAGTSLQTAINTAATCGAQVWVAQGLYKPTTGTDRTISFTMKEGVAIYGGFSGTEKLLSDRPAVDPVTGQPSSSTLSGDIGTPGNKGYSSDNSNHILYNGPGLTASAILDGFVITQGAASYEDNRSGAGNGGAIYNEGSSPTIRNCWILDNSAGNEGGAIYNITSNPLLTACRFGDNEAGRGGSIANLGTSSLTITNSLFENQVSECAGVVYNDGTITLTINNTTFRGNRGSYTGSVCSFYDGSLELKMTDCLFENNQSEWCGPIYHRSKGTVVLTRCQFINNSATDDSGGALWMDEPGLEATDCRFVGNSSTSDGGAIYYNSDQKMKLTNCDFEGNHSLGGDGGGAISAYRGPLTIINSSFISNTSASSGGALTFGGENPLLINCSFLKNQANRGGAIFGIGQNTQFINCSFQANQGTNGGVFFSDYGSTLFSNCVFYGNSGSQAFVTVDGSNASVRSSLVESSTTGYTDGGNNLTTTVTPFASTTSTELRNCSPAINTGSNDAYSSANGPATDLAGNTRLFSGGVIDMGAYEYQGNPTTLTVSNPSVATATVGQPFSQSFTAQGGSGAYSFSVVSANLPSSLSLSASGVLSGTPTVAGSYSVLVSAQDQNGCVGTATTAYSLTVSNAALPCGTVVFVTQNGAGLQNGSSWANAFAGTSLQTAINTAATCGAQVWVAQGLYKPTTGTDQSISFILKEGVSLYGGFAGTEDQLVDRPAVNPVTGSPSSSTLSGDIGQTNDFPIIRSDNSGHVLRSEPGLTASTVLDGFVITRGNAGNAYGVQGGETKGGGLYNVDASPSIRNCFFVDNEGSGAGGSLYNRNGNLNISQCRFGDGGTTARGLALANTGVCSVSVTGSLFTGQVTDAGGSIVENYEGTIQLTVTNTTFRQNTLTDGTVIENNINATVQLALTDCMLQDNTGEDGAIFSLGPSSVVLTRCQFIDNKATDYSGGAIYISNGGNLEANDCRFASNSAARDGGAISFSNDNANTLKLTNCVFENNQSHDGDGGGAVYINGGSATIINSRFVNNSATNAFSGGGALYLGSRNSQLINCSFVGNTTDKQGGAVYSGGDARLLNCSFQGNQATQGGWAIYSGSNTTQLVNSVLFGNGGASTFGHDDGRSLSVSYSLFEPSVTGYTDAGNNLTTTLSPFTSTTSTQLRDCASAINTGSNQAYSAASGPGTDLAGNNRFFNSGVIDRGAYEYQGTPTTLTVTNPAVSTATVGQAFSQTFTASGGAAPYSYSLGSGSLPASLSLSSAGVLSGTPTEVGSYSITVPASDANGCSGTGSVYALTVRPTTSFTVVQAPANQTACVGSSVTFSVRVTPDQGVTYAWFKNSADPRQPVQATTPDYTVEVTDGGKAGRYIVRITGVDGSTVEQRETYLTVNQRPVSPPPTSTRRQLCPDATPVNLSQYVSRTNNNYTVRYYQASGQLLPSSSVVLDQPGTYSFMVTQFDPATGCESVPTSFTLTVNTMTQLLANPTSQTACSGSNVTLTVQATGTNLKYEWFRGSVANQNKLAENASRQTGTTTASLTLVRVSQSEQYFVRVTGECGVVVSSAIAVTVQACGARQGVAEPAPQALQVTVLGNPTESEWVDVVLAGAGSEAVRLAVSDERGYLISEQHLNAPQANGRQRVRVGQVAGHYFLQVSTATRRQTVKVLKR</sequence>
<dbReference type="InterPro" id="IPR015919">
    <property type="entry name" value="Cadherin-like_sf"/>
</dbReference>
<feature type="domain" description="Dystroglycan-type cadherin-like" evidence="3">
    <location>
        <begin position="631"/>
        <end position="721"/>
    </location>
</feature>
<protein>
    <submittedName>
        <fullName evidence="4">Uncharacterized protein</fullName>
    </submittedName>
</protein>
<dbReference type="eggNOG" id="COG3210">
    <property type="taxonomic scope" value="Bacteria"/>
</dbReference>
<evidence type="ECO:0000256" key="1">
    <source>
        <dbReference type="SAM" id="MobiDB-lite"/>
    </source>
</evidence>
<dbReference type="PANTHER" id="PTHR11319:SF35">
    <property type="entry name" value="OUTER MEMBRANE PROTEIN PMPC-RELATED"/>
    <property type="match status" value="1"/>
</dbReference>
<dbReference type="SMART" id="SM00710">
    <property type="entry name" value="PbH1"/>
    <property type="match status" value="12"/>
</dbReference>
<dbReference type="InterPro" id="IPR011050">
    <property type="entry name" value="Pectin_lyase_fold/virulence"/>
</dbReference>
<evidence type="ECO:0000259" key="3">
    <source>
        <dbReference type="SMART" id="SM00736"/>
    </source>
</evidence>
<dbReference type="Gene3D" id="2.60.40.10">
    <property type="entry name" value="Immunoglobulins"/>
    <property type="match status" value="4"/>
</dbReference>
<gene>
    <name evidence="4" type="ORF">BN8_02060</name>
</gene>
<feature type="domain" description="Immunoglobulin" evidence="2">
    <location>
        <begin position="1391"/>
        <end position="1471"/>
    </location>
</feature>
<feature type="domain" description="Immunoglobulin" evidence="2">
    <location>
        <begin position="1565"/>
        <end position="1649"/>
    </location>
</feature>
<feature type="region of interest" description="Disordered" evidence="1">
    <location>
        <begin position="149"/>
        <end position="173"/>
    </location>
</feature>
<dbReference type="InterPro" id="IPR059226">
    <property type="entry name" value="Choice_anch_Q_dom"/>
</dbReference>
<evidence type="ECO:0000313" key="5">
    <source>
        <dbReference type="Proteomes" id="UP000009309"/>
    </source>
</evidence>
<dbReference type="InterPro" id="IPR006626">
    <property type="entry name" value="PbH1"/>
</dbReference>
<dbReference type="GO" id="GO:0016020">
    <property type="term" value="C:membrane"/>
    <property type="evidence" value="ECO:0007669"/>
    <property type="project" value="InterPro"/>
</dbReference>
<dbReference type="InterPro" id="IPR039448">
    <property type="entry name" value="Beta_helix"/>
</dbReference>
<accession>I2GGI1</accession>
<organism evidence="4 5">
    <name type="scientific">Fibrisoma limi BUZ 3</name>
    <dbReference type="NCBI Taxonomy" id="1185876"/>
    <lineage>
        <taxon>Bacteria</taxon>
        <taxon>Pseudomonadati</taxon>
        <taxon>Bacteroidota</taxon>
        <taxon>Cytophagia</taxon>
        <taxon>Cytophagales</taxon>
        <taxon>Spirosomataceae</taxon>
        <taxon>Fibrisoma</taxon>
    </lineage>
</organism>
<name>I2GGI1_9BACT</name>
<dbReference type="EMBL" id="CAIT01000006">
    <property type="protein sequence ID" value="CCH53006.1"/>
    <property type="molecule type" value="Genomic_DNA"/>
</dbReference>
<evidence type="ECO:0000313" key="4">
    <source>
        <dbReference type="EMBL" id="CCH53006.1"/>
    </source>
</evidence>
<dbReference type="SUPFAM" id="SSF51126">
    <property type="entry name" value="Pectin lyase-like"/>
    <property type="match status" value="4"/>
</dbReference>
<dbReference type="InterPro" id="IPR012334">
    <property type="entry name" value="Pectin_lyas_fold"/>
</dbReference>
<dbReference type="Proteomes" id="UP000009309">
    <property type="component" value="Unassembled WGS sequence"/>
</dbReference>
<dbReference type="Pfam" id="PF05345">
    <property type="entry name" value="He_PIG"/>
    <property type="match status" value="2"/>
</dbReference>
<reference evidence="4 5" key="1">
    <citation type="journal article" date="2012" name="J. Bacteriol.">
        <title>Genome Sequence of the Filamentous Bacterium Fibrisoma limi BUZ 3T.</title>
        <authorList>
            <person name="Filippini M."/>
            <person name="Qi W."/>
            <person name="Jaenicke S."/>
            <person name="Goesmann A."/>
            <person name="Smits T.H."/>
            <person name="Bagheri H.C."/>
        </authorList>
    </citation>
    <scope>NUCLEOTIDE SEQUENCE [LARGE SCALE GENOMIC DNA]</scope>
    <source>
        <strain evidence="5">BUZ 3T</strain>
    </source>
</reference>
<keyword evidence="5" id="KW-1185">Reference proteome</keyword>
<dbReference type="SUPFAM" id="SSF48726">
    <property type="entry name" value="Immunoglobulin"/>
    <property type="match status" value="2"/>
</dbReference>
<comment type="caution">
    <text evidence="4">The sequence shown here is derived from an EMBL/GenBank/DDBJ whole genome shotgun (WGS) entry which is preliminary data.</text>
</comment>
<dbReference type="NCBIfam" id="NF041518">
    <property type="entry name" value="choice_anch_Q"/>
    <property type="match status" value="2"/>
</dbReference>
<dbReference type="GO" id="GO:0005509">
    <property type="term" value="F:calcium ion binding"/>
    <property type="evidence" value="ECO:0007669"/>
    <property type="project" value="InterPro"/>
</dbReference>
<dbReference type="SUPFAM" id="SSF49313">
    <property type="entry name" value="Cadherin-like"/>
    <property type="match status" value="2"/>
</dbReference>
<feature type="domain" description="Dystroglycan-type cadherin-like" evidence="3">
    <location>
        <begin position="1297"/>
        <end position="1386"/>
    </location>
</feature>
<dbReference type="InterPro" id="IPR036179">
    <property type="entry name" value="Ig-like_dom_sf"/>
</dbReference>
<dbReference type="Gene3D" id="2.160.20.10">
    <property type="entry name" value="Single-stranded right-handed beta-helix, Pectin lyase-like"/>
    <property type="match status" value="2"/>
</dbReference>
<evidence type="ECO:0000259" key="2">
    <source>
        <dbReference type="SMART" id="SM00409"/>
    </source>
</evidence>
<dbReference type="eggNOG" id="COG3391">
    <property type="taxonomic scope" value="Bacteria"/>
</dbReference>
<dbReference type="SMART" id="SM00409">
    <property type="entry name" value="IG"/>
    <property type="match status" value="2"/>
</dbReference>
<dbReference type="InterPro" id="IPR006644">
    <property type="entry name" value="Cadg"/>
</dbReference>
<dbReference type="Pfam" id="PF13229">
    <property type="entry name" value="Beta_helix"/>
    <property type="match status" value="2"/>
</dbReference>
<dbReference type="eggNOG" id="COG4625">
    <property type="taxonomic scope" value="Bacteria"/>
</dbReference>